<dbReference type="GO" id="GO:0043022">
    <property type="term" value="F:ribosome binding"/>
    <property type="evidence" value="ECO:0007669"/>
    <property type="project" value="InterPro"/>
</dbReference>
<dbReference type="PANTHER" id="PTHR10784">
    <property type="entry name" value="TRANSLATION INITIATION FACTOR 6"/>
    <property type="match status" value="1"/>
</dbReference>
<organism evidence="3">
    <name type="scientific">Candidatus Iainarchaeum sp</name>
    <dbReference type="NCBI Taxonomy" id="3101447"/>
    <lineage>
        <taxon>Archaea</taxon>
        <taxon>Candidatus Iainarchaeota</taxon>
        <taxon>Candidatus Iainarchaeia</taxon>
        <taxon>Candidatus Iainarchaeales</taxon>
        <taxon>Candidatus Iainarchaeaceae</taxon>
        <taxon>Candidatus Iainarchaeum</taxon>
    </lineage>
</organism>
<sequence length="222" mass="24076">MHIKALNLHGSPYMGVFCSVTDKIALIPSFTPEKEAKRIGEVLGVETLALTIANSHLLGVLARGFDDKFAVANHINENELDFLHESGIKTHVMKDISAIGNLLCMQKHAGIISPNIHEMEIKALEQFFGIPMHALLIARSELAGSSIIATEKGFLANPRTAPHEMEHLESLFKVPGMTTTANYGDAFIGNSILANKHGVIVGERTSGPELSRIDEGLHPGLR</sequence>
<dbReference type="Gene3D" id="3.75.10.10">
    <property type="entry name" value="L-arginine/glycine Amidinotransferase, Chain A"/>
    <property type="match status" value="1"/>
</dbReference>
<dbReference type="InterPro" id="IPR002769">
    <property type="entry name" value="eIF6"/>
</dbReference>
<dbReference type="NCBIfam" id="TIGR00323">
    <property type="entry name" value="eIF-6"/>
    <property type="match status" value="1"/>
</dbReference>
<protein>
    <submittedName>
        <fullName evidence="3">Translation initiation factor IF-6</fullName>
    </submittedName>
</protein>
<gene>
    <name evidence="3" type="ORF">IPJ89_00605</name>
</gene>
<dbReference type="Proteomes" id="UP000596004">
    <property type="component" value="Chromosome"/>
</dbReference>
<name>A0A7T9DJY0_9ARCH</name>
<evidence type="ECO:0000313" key="3">
    <source>
        <dbReference type="EMBL" id="QQR92729.1"/>
    </source>
</evidence>
<reference evidence="3" key="1">
    <citation type="submission" date="2020-11" db="EMBL/GenBank/DDBJ databases">
        <title>Connecting structure to function with the recovery of over 1000 high-quality activated sludge metagenome-assembled genomes encoding full-length rRNA genes using long-read sequencing.</title>
        <authorList>
            <person name="Singleton C.M."/>
            <person name="Petriglieri F."/>
            <person name="Kristensen J.M."/>
            <person name="Kirkegaard R.H."/>
            <person name="Michaelsen T.Y."/>
            <person name="Andersen M.H."/>
            <person name="Karst S.M."/>
            <person name="Dueholm M.S."/>
            <person name="Nielsen P.H."/>
            <person name="Albertsen M."/>
        </authorList>
    </citation>
    <scope>NUCLEOTIDE SEQUENCE</scope>
    <source>
        <strain evidence="3">Fred_18-Q3-R57-64_BAT3C.431</strain>
    </source>
</reference>
<dbReference type="EMBL" id="CP064981">
    <property type="protein sequence ID" value="QQR92729.1"/>
    <property type="molecule type" value="Genomic_DNA"/>
</dbReference>
<dbReference type="SUPFAM" id="SSF55909">
    <property type="entry name" value="Pentein"/>
    <property type="match status" value="1"/>
</dbReference>
<proteinExistence type="predicted"/>
<accession>A0A7T9DJY0</accession>
<keyword evidence="1 3" id="KW-0396">Initiation factor</keyword>
<dbReference type="GO" id="GO:0003743">
    <property type="term" value="F:translation initiation factor activity"/>
    <property type="evidence" value="ECO:0007669"/>
    <property type="project" value="UniProtKB-KW"/>
</dbReference>
<evidence type="ECO:0000256" key="1">
    <source>
        <dbReference type="ARBA" id="ARBA00022540"/>
    </source>
</evidence>
<dbReference type="Pfam" id="PF01912">
    <property type="entry name" value="eIF-6"/>
    <property type="match status" value="1"/>
</dbReference>
<dbReference type="SMART" id="SM00654">
    <property type="entry name" value="eIF6"/>
    <property type="match status" value="1"/>
</dbReference>
<dbReference type="AlphaFoldDB" id="A0A7T9DJY0"/>
<evidence type="ECO:0000256" key="2">
    <source>
        <dbReference type="ARBA" id="ARBA00022917"/>
    </source>
</evidence>
<dbReference type="GO" id="GO:0042256">
    <property type="term" value="P:cytosolic ribosome assembly"/>
    <property type="evidence" value="ECO:0007669"/>
    <property type="project" value="InterPro"/>
</dbReference>
<keyword evidence="2" id="KW-0648">Protein biosynthesis</keyword>